<evidence type="ECO:0000313" key="10">
    <source>
        <dbReference type="Proteomes" id="UP000770889"/>
    </source>
</evidence>
<dbReference type="PROSITE" id="PS50883">
    <property type="entry name" value="EAL"/>
    <property type="match status" value="1"/>
</dbReference>
<dbReference type="SMART" id="SM00086">
    <property type="entry name" value="PAC"/>
    <property type="match status" value="2"/>
</dbReference>
<feature type="transmembrane region" description="Helical" evidence="3">
    <location>
        <begin position="148"/>
        <end position="167"/>
    </location>
</feature>
<dbReference type="AlphaFoldDB" id="A0A944QUL3"/>
<keyword evidence="3" id="KW-1133">Transmembrane helix</keyword>
<dbReference type="GO" id="GO:0016020">
    <property type="term" value="C:membrane"/>
    <property type="evidence" value="ECO:0007669"/>
    <property type="project" value="InterPro"/>
</dbReference>
<feature type="domain" description="PAS" evidence="4">
    <location>
        <begin position="358"/>
        <end position="402"/>
    </location>
</feature>
<dbReference type="PROSITE" id="PS50887">
    <property type="entry name" value="GGDEF"/>
    <property type="match status" value="1"/>
</dbReference>
<dbReference type="Gene3D" id="3.30.70.270">
    <property type="match status" value="1"/>
</dbReference>
<dbReference type="PANTHER" id="PTHR44757:SF2">
    <property type="entry name" value="BIOFILM ARCHITECTURE MAINTENANCE PROTEIN MBAA"/>
    <property type="match status" value="1"/>
</dbReference>
<evidence type="ECO:0000259" key="4">
    <source>
        <dbReference type="PROSITE" id="PS50112"/>
    </source>
</evidence>
<dbReference type="SUPFAM" id="SSF141868">
    <property type="entry name" value="EAL domain-like"/>
    <property type="match status" value="1"/>
</dbReference>
<dbReference type="NCBIfam" id="TIGR00254">
    <property type="entry name" value="GGDEF"/>
    <property type="match status" value="1"/>
</dbReference>
<dbReference type="Gene3D" id="3.20.20.450">
    <property type="entry name" value="EAL domain"/>
    <property type="match status" value="1"/>
</dbReference>
<dbReference type="GO" id="GO:0006355">
    <property type="term" value="P:regulation of DNA-templated transcription"/>
    <property type="evidence" value="ECO:0007669"/>
    <property type="project" value="InterPro"/>
</dbReference>
<dbReference type="PROSITE" id="PS50885">
    <property type="entry name" value="HAMP"/>
    <property type="match status" value="1"/>
</dbReference>
<evidence type="ECO:0000259" key="5">
    <source>
        <dbReference type="PROSITE" id="PS50113"/>
    </source>
</evidence>
<dbReference type="Pfam" id="PF00990">
    <property type="entry name" value="GGDEF"/>
    <property type="match status" value="1"/>
</dbReference>
<reference evidence="9 10" key="1">
    <citation type="submission" date="2021-05" db="EMBL/GenBank/DDBJ databases">
        <title>Genetic and Functional Diversity in Clade A Lucinid endosymbionts from the Bahamas.</title>
        <authorList>
            <person name="Giani N.M."/>
            <person name="Engel A.S."/>
            <person name="Campbell B.J."/>
        </authorList>
    </citation>
    <scope>NUCLEOTIDE SEQUENCE [LARGE SCALE GENOMIC DNA]</scope>
    <source>
        <strain evidence="9">LUC16012Gg_MoonRockCtena</strain>
    </source>
</reference>
<evidence type="ECO:0000313" key="9">
    <source>
        <dbReference type="EMBL" id="MBT2990242.1"/>
    </source>
</evidence>
<keyword evidence="3" id="KW-0812">Transmembrane</keyword>
<dbReference type="SUPFAM" id="SSF55785">
    <property type="entry name" value="PYP-like sensor domain (PAS domain)"/>
    <property type="match status" value="2"/>
</dbReference>
<dbReference type="FunFam" id="3.20.20.450:FF:000001">
    <property type="entry name" value="Cyclic di-GMP phosphodiesterase yahA"/>
    <property type="match status" value="1"/>
</dbReference>
<organism evidence="9 10">
    <name type="scientific">Candidatus Thiodiazotropha taylori</name>
    <dbReference type="NCBI Taxonomy" id="2792791"/>
    <lineage>
        <taxon>Bacteria</taxon>
        <taxon>Pseudomonadati</taxon>
        <taxon>Pseudomonadota</taxon>
        <taxon>Gammaproteobacteria</taxon>
        <taxon>Chromatiales</taxon>
        <taxon>Sedimenticolaceae</taxon>
        <taxon>Candidatus Thiodiazotropha</taxon>
    </lineage>
</organism>
<dbReference type="CDD" id="cd00130">
    <property type="entry name" value="PAS"/>
    <property type="match status" value="2"/>
</dbReference>
<keyword evidence="2" id="KW-0973">c-di-GMP</keyword>
<comment type="caution">
    <text evidence="9">The sequence shown here is derived from an EMBL/GenBank/DDBJ whole genome shotgun (WGS) entry which is preliminary data.</text>
</comment>
<dbReference type="EMBL" id="JAHHGM010000015">
    <property type="protein sequence ID" value="MBT2990242.1"/>
    <property type="molecule type" value="Genomic_DNA"/>
</dbReference>
<dbReference type="CDD" id="cd01949">
    <property type="entry name" value="GGDEF"/>
    <property type="match status" value="1"/>
</dbReference>
<dbReference type="InterPro" id="IPR003660">
    <property type="entry name" value="HAMP_dom"/>
</dbReference>
<dbReference type="InterPro" id="IPR000700">
    <property type="entry name" value="PAS-assoc_C"/>
</dbReference>
<dbReference type="SUPFAM" id="SSF55073">
    <property type="entry name" value="Nucleotide cyclase"/>
    <property type="match status" value="1"/>
</dbReference>
<dbReference type="InterPro" id="IPR035965">
    <property type="entry name" value="PAS-like_dom_sf"/>
</dbReference>
<proteinExistence type="predicted"/>
<evidence type="ECO:0000259" key="8">
    <source>
        <dbReference type="PROSITE" id="PS50887"/>
    </source>
</evidence>
<dbReference type="InterPro" id="IPR029787">
    <property type="entry name" value="Nucleotide_cyclase"/>
</dbReference>
<feature type="domain" description="GGDEF" evidence="8">
    <location>
        <begin position="520"/>
        <end position="653"/>
    </location>
</feature>
<evidence type="ECO:0000256" key="1">
    <source>
        <dbReference type="ARBA" id="ARBA00012282"/>
    </source>
</evidence>
<evidence type="ECO:0000256" key="2">
    <source>
        <dbReference type="ARBA" id="ARBA00022636"/>
    </source>
</evidence>
<feature type="domain" description="PAS" evidence="4">
    <location>
        <begin position="226"/>
        <end position="301"/>
    </location>
</feature>
<evidence type="ECO:0000256" key="3">
    <source>
        <dbReference type="SAM" id="Phobius"/>
    </source>
</evidence>
<evidence type="ECO:0000259" key="6">
    <source>
        <dbReference type="PROSITE" id="PS50883"/>
    </source>
</evidence>
<dbReference type="SMART" id="SM00091">
    <property type="entry name" value="PAS"/>
    <property type="match status" value="2"/>
</dbReference>
<dbReference type="InterPro" id="IPR000160">
    <property type="entry name" value="GGDEF_dom"/>
</dbReference>
<feature type="domain" description="HAMP" evidence="7">
    <location>
        <begin position="169"/>
        <end position="221"/>
    </location>
</feature>
<dbReference type="InterPro" id="IPR035919">
    <property type="entry name" value="EAL_sf"/>
</dbReference>
<dbReference type="SMART" id="SM00052">
    <property type="entry name" value="EAL"/>
    <property type="match status" value="1"/>
</dbReference>
<dbReference type="GO" id="GO:0007165">
    <property type="term" value="P:signal transduction"/>
    <property type="evidence" value="ECO:0007669"/>
    <property type="project" value="InterPro"/>
</dbReference>
<feature type="domain" description="PAC" evidence="5">
    <location>
        <begin position="304"/>
        <end position="357"/>
    </location>
</feature>
<dbReference type="InterPro" id="IPR052155">
    <property type="entry name" value="Biofilm_reg_signaling"/>
</dbReference>
<sequence>MIESTLAGDDTDYYDQLLSLLTGYRESLLIIDRKTADLAIHNFEVEVDSNGLLQQLDTLHLRLQTITATTPEVAVHGRQLTVLVIHYQDLIKDLLQELSGLSREWRQLALNESTLHILIEQAEREASQAAQHVRTDIRALIVDTGARMSMLLIIIITIIMSAMFYLLRRHIESPLNTLVSALSTMRLEQMNKPIRLGRKDEWRMIEKALNDMNKKLACSYAQLEQSRANFQALVDNVPGIVYRCRLDSDWTMEYLSDGFVELTGYSTDSVIANNEISYAEIIHPDDRDAVETAVNKAVSRGLPFSLEYRIVRKDGEIRWLFEQGQATPDPTSQTTLKLDGVILDTTLKKQLSDALAESETRYRLLLEHTTEGIFGFDKNGVTTFINHSASEMLGFTQEEMIGLNNHMLIHHSLPDGTPLPEEECCMMKPIRDGMEYHVEDEVLWRKNGESLPIEYWSAPIMGNDGIIGAVVSFHDITERKRSEENMQHLAYHDLLTGLPNRSMFVMELKQTIARYRRYGELFALHLMDLDHFKEVNDRLGHPVGDKLLQQVAKRLTRTIRETDVLARLGGDEFALIQKNLDSISDASYLAAKIIDLFNDDFLVDDNTIYICTSTGIFIPDTKNIKLEEMLSNADVALYKAKEAGRGVFTFFGDEMSLQMYHEIRLSHDLSLALKRGEFFLQYQPQFDALSGEIAGIEALVRWRHPSHGIMMPADFIHIAEKRGLIKQISDWVMSEACRQAKAWSDRQIDFGRIAINLCAKQVNDAQFQQSIEELLDTNGITPSLLEFEFTETVLMEATDSTRESLQHLSTLGIQFAIDDFGTGFSSLSYLSKFHAEKIKIDREFIRNMSNNRNDAEIVKAAIALGKSLQLTVVAEGVETDSQVDFLRRNHCDILQGFLYSHPLTAEELEKKIFKLDATGSRESI</sequence>
<dbReference type="SMART" id="SM00267">
    <property type="entry name" value="GGDEF"/>
    <property type="match status" value="1"/>
</dbReference>
<dbReference type="Pfam" id="PF00989">
    <property type="entry name" value="PAS"/>
    <property type="match status" value="1"/>
</dbReference>
<dbReference type="PROSITE" id="PS50113">
    <property type="entry name" value="PAC"/>
    <property type="match status" value="2"/>
</dbReference>
<dbReference type="CDD" id="cd01948">
    <property type="entry name" value="EAL"/>
    <property type="match status" value="1"/>
</dbReference>
<dbReference type="Proteomes" id="UP000770889">
    <property type="component" value="Unassembled WGS sequence"/>
</dbReference>
<dbReference type="InterPro" id="IPR000014">
    <property type="entry name" value="PAS"/>
</dbReference>
<dbReference type="PROSITE" id="PS50112">
    <property type="entry name" value="PAS"/>
    <property type="match status" value="2"/>
</dbReference>
<dbReference type="EC" id="3.1.4.52" evidence="1"/>
<dbReference type="NCBIfam" id="TIGR00229">
    <property type="entry name" value="sensory_box"/>
    <property type="match status" value="2"/>
</dbReference>
<dbReference type="GO" id="GO:0071111">
    <property type="term" value="F:cyclic-guanylate-specific phosphodiesterase activity"/>
    <property type="evidence" value="ECO:0007669"/>
    <property type="project" value="UniProtKB-EC"/>
</dbReference>
<gene>
    <name evidence="9" type="ORF">KME65_14910</name>
</gene>
<accession>A0A944QUL3</accession>
<dbReference type="InterPro" id="IPR001610">
    <property type="entry name" value="PAC"/>
</dbReference>
<dbReference type="PANTHER" id="PTHR44757">
    <property type="entry name" value="DIGUANYLATE CYCLASE DGCP"/>
    <property type="match status" value="1"/>
</dbReference>
<dbReference type="InterPro" id="IPR013655">
    <property type="entry name" value="PAS_fold_3"/>
</dbReference>
<dbReference type="InterPro" id="IPR001633">
    <property type="entry name" value="EAL_dom"/>
</dbReference>
<dbReference type="Gene3D" id="6.10.340.10">
    <property type="match status" value="1"/>
</dbReference>
<name>A0A944QUL3_9GAMM</name>
<feature type="domain" description="PAC" evidence="5">
    <location>
        <begin position="436"/>
        <end position="488"/>
    </location>
</feature>
<dbReference type="Gene3D" id="3.30.450.20">
    <property type="entry name" value="PAS domain"/>
    <property type="match status" value="2"/>
</dbReference>
<dbReference type="InterPro" id="IPR013767">
    <property type="entry name" value="PAS_fold"/>
</dbReference>
<feature type="domain" description="EAL" evidence="6">
    <location>
        <begin position="662"/>
        <end position="916"/>
    </location>
</feature>
<dbReference type="Pfam" id="PF00563">
    <property type="entry name" value="EAL"/>
    <property type="match status" value="1"/>
</dbReference>
<keyword evidence="3" id="KW-0472">Membrane</keyword>
<dbReference type="InterPro" id="IPR043128">
    <property type="entry name" value="Rev_trsase/Diguanyl_cyclase"/>
</dbReference>
<protein>
    <recommendedName>
        <fullName evidence="1">cyclic-guanylate-specific phosphodiesterase</fullName>
        <ecNumber evidence="1">3.1.4.52</ecNumber>
    </recommendedName>
</protein>
<evidence type="ECO:0000259" key="7">
    <source>
        <dbReference type="PROSITE" id="PS50885"/>
    </source>
</evidence>
<dbReference type="Pfam" id="PF08447">
    <property type="entry name" value="PAS_3"/>
    <property type="match status" value="1"/>
</dbReference>